<feature type="domain" description="ABC1 atypical kinase-like" evidence="2">
    <location>
        <begin position="153"/>
        <end position="404"/>
    </location>
</feature>
<dbReference type="InterPro" id="IPR045307">
    <property type="entry name" value="ADCK1_dom"/>
</dbReference>
<proteinExistence type="inferred from homology"/>
<dbReference type="InterPro" id="IPR051130">
    <property type="entry name" value="Mito_struct-func_regulator"/>
</dbReference>
<protein>
    <recommendedName>
        <fullName evidence="2">ABC1 atypical kinase-like domain-containing protein</fullName>
    </recommendedName>
</protein>
<evidence type="ECO:0000313" key="3">
    <source>
        <dbReference type="EMBL" id="SMN21953.1"/>
    </source>
</evidence>
<dbReference type="InterPro" id="IPR004147">
    <property type="entry name" value="ABC1_dom"/>
</dbReference>
<evidence type="ECO:0000313" key="4">
    <source>
        <dbReference type="Proteomes" id="UP000196158"/>
    </source>
</evidence>
<name>A0A1X7R8E8_9SACH</name>
<gene>
    <name evidence="3" type="ORF">KASA_0J03036G</name>
</gene>
<dbReference type="GO" id="GO:0055088">
    <property type="term" value="P:lipid homeostasis"/>
    <property type="evidence" value="ECO:0007669"/>
    <property type="project" value="TreeGrafter"/>
</dbReference>
<keyword evidence="4" id="KW-1185">Reference proteome</keyword>
<dbReference type="GO" id="GO:0005743">
    <property type="term" value="C:mitochondrial inner membrane"/>
    <property type="evidence" value="ECO:0007669"/>
    <property type="project" value="TreeGrafter"/>
</dbReference>
<dbReference type="STRING" id="1789683.A0A1X7R8E8"/>
<dbReference type="InterPro" id="IPR011009">
    <property type="entry name" value="Kinase-like_dom_sf"/>
</dbReference>
<dbReference type="GO" id="GO:0007005">
    <property type="term" value="P:mitochondrion organization"/>
    <property type="evidence" value="ECO:0007669"/>
    <property type="project" value="TreeGrafter"/>
</dbReference>
<dbReference type="PANTHER" id="PTHR43173">
    <property type="entry name" value="ABC1 FAMILY PROTEIN"/>
    <property type="match status" value="1"/>
</dbReference>
<dbReference type="Proteomes" id="UP000196158">
    <property type="component" value="Unassembled WGS sequence"/>
</dbReference>
<organism evidence="3 4">
    <name type="scientific">Maudiozyma saulgeensis</name>
    <dbReference type="NCBI Taxonomy" id="1789683"/>
    <lineage>
        <taxon>Eukaryota</taxon>
        <taxon>Fungi</taxon>
        <taxon>Dikarya</taxon>
        <taxon>Ascomycota</taxon>
        <taxon>Saccharomycotina</taxon>
        <taxon>Saccharomycetes</taxon>
        <taxon>Saccharomycetales</taxon>
        <taxon>Saccharomycetaceae</taxon>
        <taxon>Maudiozyma</taxon>
    </lineage>
</organism>
<sequence>MKPFLQYFPLLHISRRWASHTSKSIHMKSWKQSFYKNKKKTLFGASLASGALLYDSDGSVHNFVDHIYSTSERVGVVTQATAKCFYYYKKTLDETYPNEEARKKALSECHSQCAMITLHALSTNGGIFIKFGQHIGAMTYLLPIEWTETMIPLQDQCPESSKESINEMFVSDTGKSIDEMFSEFNEVPIGVASLAQVYIATLRSTGQKVAVKCQHPELKEFIPVDVILTKTVFALMDKVFPEYPLMWLGDELQSSIYTELDFTKEAENAINTQNYFKNFTKITALKVPDVIEAHHRILIMEYVEGKRLDNTEFIDNNHISRADVSSCLSHIFSNMIFTPNVGLHCDPHGGNLAIRPIKPTKTNPHNFEIILFDHGLYRFPKTQMRRDYARFWLALLDQDQEKMKIYAKRFANITDEQFPLFAAAITGRSIDVALHYDISTRRSKEEINSMTSRFIDGEFLPDLMSILSRIPRIVLLILKTNDLTRYLDECLNSPLGPERTFLIMTQYCANTVYGEDCERNDKKNGRWTLRWTINYIINWLCYERRRNQLFIYDTILWYRQLTTQMWNYF</sequence>
<comment type="similarity">
    <text evidence="1">Belongs to the protein kinase superfamily. ADCK protein kinase family.</text>
</comment>
<dbReference type="CDD" id="cd13969">
    <property type="entry name" value="ADCK1-like"/>
    <property type="match status" value="1"/>
</dbReference>
<dbReference type="AlphaFoldDB" id="A0A1X7R8E8"/>
<evidence type="ECO:0000259" key="2">
    <source>
        <dbReference type="Pfam" id="PF03109"/>
    </source>
</evidence>
<dbReference type="Pfam" id="PF03109">
    <property type="entry name" value="ABC1"/>
    <property type="match status" value="1"/>
</dbReference>
<accession>A0A1X7R8E8</accession>
<dbReference type="SUPFAM" id="SSF56112">
    <property type="entry name" value="Protein kinase-like (PK-like)"/>
    <property type="match status" value="1"/>
</dbReference>
<evidence type="ECO:0000256" key="1">
    <source>
        <dbReference type="ARBA" id="ARBA00009670"/>
    </source>
</evidence>
<dbReference type="PANTHER" id="PTHR43173:SF19">
    <property type="entry name" value="AARF DOMAIN-CONTAINING PROTEIN KINASE 1"/>
    <property type="match status" value="1"/>
</dbReference>
<dbReference type="OrthoDB" id="427480at2759"/>
<dbReference type="EMBL" id="FXLY01000009">
    <property type="protein sequence ID" value="SMN21953.1"/>
    <property type="molecule type" value="Genomic_DNA"/>
</dbReference>
<reference evidence="3 4" key="1">
    <citation type="submission" date="2017-04" db="EMBL/GenBank/DDBJ databases">
        <authorList>
            <person name="Afonso C.L."/>
            <person name="Miller P.J."/>
            <person name="Scott M.A."/>
            <person name="Spackman E."/>
            <person name="Goraichik I."/>
            <person name="Dimitrov K.M."/>
            <person name="Suarez D.L."/>
            <person name="Swayne D.E."/>
        </authorList>
    </citation>
    <scope>NUCLEOTIDE SEQUENCE [LARGE SCALE GENOMIC DNA]</scope>
</reference>